<dbReference type="PRINTS" id="PR00990">
    <property type="entry name" value="RIBOKINASE"/>
</dbReference>
<feature type="binding site" evidence="9">
    <location>
        <begin position="42"/>
        <end position="46"/>
    </location>
    <ligand>
        <name>substrate</name>
    </ligand>
</feature>
<sequence>MERKPKILIVGSLVMDQIAITKEVPQEGHRVFGEEFVKTPGGKGANQAVQAARLGADVTIIGKVGRDANGKELLQACQQEGVDTSRMLYDEDGASGCAVIILEKIPGERTRNRILVISGSNMKIRPKEIEFLKDEIGQYDMVMLQNEIPLEVNETAARYAYEQGVPVMLKPAPVIRRLSKDFISHLTYIAPNEQEIRAMTGVIINRKRGVFNFEEAKVASAIMRGKGYANILTTLGESGALLDAPDKTIYKRAAPGIEVVDPTAGGDSFVAAFCTRVCKGDSRGQALIFANYTAAITISRMGVMDSLPTTEEVMELMKANGRSCM</sequence>
<evidence type="ECO:0000256" key="5">
    <source>
        <dbReference type="ARBA" id="ARBA00022840"/>
    </source>
</evidence>
<evidence type="ECO:0000313" key="11">
    <source>
        <dbReference type="EMBL" id="GFO86164.1"/>
    </source>
</evidence>
<comment type="subcellular location">
    <subcellularLocation>
        <location evidence="9">Cytoplasm</location>
    </subcellularLocation>
</comment>
<comment type="pathway">
    <text evidence="9">Carbohydrate metabolism; D-ribose degradation; D-ribose 5-phosphate from beta-D-ribopyranose: step 2/2.</text>
</comment>
<comment type="caution">
    <text evidence="11">The sequence shown here is derived from an EMBL/GenBank/DDBJ whole genome shotgun (WGS) entry which is preliminary data.</text>
</comment>
<dbReference type="HAMAP" id="MF_01987">
    <property type="entry name" value="Ribokinase"/>
    <property type="match status" value="1"/>
</dbReference>
<dbReference type="EMBL" id="BLYI01000059">
    <property type="protein sequence ID" value="GFO86164.1"/>
    <property type="molecule type" value="Genomic_DNA"/>
</dbReference>
<dbReference type="InterPro" id="IPR011877">
    <property type="entry name" value="Ribokinase"/>
</dbReference>
<dbReference type="GO" id="GO:0046872">
    <property type="term" value="F:metal ion binding"/>
    <property type="evidence" value="ECO:0007669"/>
    <property type="project" value="UniProtKB-KW"/>
</dbReference>
<keyword evidence="4 9" id="KW-0418">Kinase</keyword>
<evidence type="ECO:0000256" key="9">
    <source>
        <dbReference type="HAMAP-Rule" id="MF_01987"/>
    </source>
</evidence>
<dbReference type="GO" id="GO:0004747">
    <property type="term" value="F:ribokinase activity"/>
    <property type="evidence" value="ECO:0007669"/>
    <property type="project" value="UniProtKB-UniRule"/>
</dbReference>
<keyword evidence="3 9" id="KW-0547">Nucleotide-binding</keyword>
<comment type="catalytic activity">
    <reaction evidence="9">
        <text>D-ribose + ATP = D-ribose 5-phosphate + ADP + H(+)</text>
        <dbReference type="Rhea" id="RHEA:13697"/>
        <dbReference type="ChEBI" id="CHEBI:15378"/>
        <dbReference type="ChEBI" id="CHEBI:30616"/>
        <dbReference type="ChEBI" id="CHEBI:47013"/>
        <dbReference type="ChEBI" id="CHEBI:78346"/>
        <dbReference type="ChEBI" id="CHEBI:456216"/>
        <dbReference type="EC" id="2.7.1.15"/>
    </reaction>
</comment>
<evidence type="ECO:0000256" key="8">
    <source>
        <dbReference type="ARBA" id="ARBA00023277"/>
    </source>
</evidence>
<evidence type="ECO:0000256" key="1">
    <source>
        <dbReference type="ARBA" id="ARBA00022679"/>
    </source>
</evidence>
<comment type="caution">
    <text evidence="9">Lacks conserved residue(s) required for the propagation of feature annotation.</text>
</comment>
<feature type="binding site" evidence="9">
    <location>
        <position position="267"/>
    </location>
    <ligand>
        <name>substrate</name>
    </ligand>
</feature>
<feature type="binding site" evidence="9">
    <location>
        <begin position="266"/>
        <end position="267"/>
    </location>
    <ligand>
        <name>ATP</name>
        <dbReference type="ChEBI" id="CHEBI:30616"/>
    </ligand>
</feature>
<dbReference type="Gene3D" id="3.40.1190.20">
    <property type="match status" value="1"/>
</dbReference>
<feature type="binding site" evidence="9">
    <location>
        <position position="261"/>
    </location>
    <ligand>
        <name>K(+)</name>
        <dbReference type="ChEBI" id="CHEBI:29103"/>
    </ligand>
</feature>
<dbReference type="PANTHER" id="PTHR10584">
    <property type="entry name" value="SUGAR KINASE"/>
    <property type="match status" value="1"/>
</dbReference>
<keyword evidence="1 9" id="KW-0808">Transferase</keyword>
<dbReference type="GO" id="GO:0005524">
    <property type="term" value="F:ATP binding"/>
    <property type="evidence" value="ECO:0007669"/>
    <property type="project" value="UniProtKB-UniRule"/>
</dbReference>
<keyword evidence="7 9" id="KW-0630">Potassium</keyword>
<gene>
    <name evidence="11" type="primary">rbsK_2</name>
    <name evidence="9" type="synonym">rbsK</name>
    <name evidence="11" type="ORF">ANBU17_25110</name>
</gene>
<dbReference type="AlphaFoldDB" id="A0A916Q842"/>
<comment type="similarity">
    <text evidence="9">Belongs to the carbohydrate kinase PfkB family. Ribokinase subfamily.</text>
</comment>
<proteinExistence type="inferred from homology"/>
<dbReference type="CDD" id="cd01174">
    <property type="entry name" value="ribokinase"/>
    <property type="match status" value="1"/>
</dbReference>
<feature type="domain" description="Carbohydrate kinase PfkB" evidence="10">
    <location>
        <begin position="5"/>
        <end position="309"/>
    </location>
</feature>
<organism evidence="11 12">
    <name type="scientific">Anaerostipes butyraticus</name>
    <dbReference type="NCBI Taxonomy" id="645466"/>
    <lineage>
        <taxon>Bacteria</taxon>
        <taxon>Bacillati</taxon>
        <taxon>Bacillota</taxon>
        <taxon>Clostridia</taxon>
        <taxon>Lachnospirales</taxon>
        <taxon>Lachnospiraceae</taxon>
        <taxon>Anaerostipes</taxon>
    </lineage>
</organism>
<dbReference type="GO" id="GO:0005829">
    <property type="term" value="C:cytosol"/>
    <property type="evidence" value="ECO:0007669"/>
    <property type="project" value="TreeGrafter"/>
</dbReference>
<feature type="binding site" evidence="9">
    <location>
        <position position="302"/>
    </location>
    <ligand>
        <name>K(+)</name>
        <dbReference type="ChEBI" id="CHEBI:29103"/>
    </ligand>
</feature>
<comment type="subunit">
    <text evidence="9">Homodimer.</text>
</comment>
<feature type="binding site" evidence="9">
    <location>
        <begin position="14"/>
        <end position="16"/>
    </location>
    <ligand>
        <name>substrate</name>
    </ligand>
</feature>
<keyword evidence="2 9" id="KW-0479">Metal-binding</keyword>
<feature type="binding site" evidence="9">
    <location>
        <position position="306"/>
    </location>
    <ligand>
        <name>K(+)</name>
        <dbReference type="ChEBI" id="CHEBI:29103"/>
    </ligand>
</feature>
<accession>A0A916Q842</accession>
<feature type="binding site" evidence="9">
    <location>
        <position position="300"/>
    </location>
    <ligand>
        <name>K(+)</name>
        <dbReference type="ChEBI" id="CHEBI:29103"/>
    </ligand>
</feature>
<dbReference type="RefSeq" id="WP_201311834.1">
    <property type="nucleotide sequence ID" value="NZ_BLYI01000059.1"/>
</dbReference>
<reference evidence="11" key="1">
    <citation type="submission" date="2020-06" db="EMBL/GenBank/DDBJ databases">
        <title>Characterization of fructooligosaccharide metabolism and fructooligosaccharide-degrading enzymes in human commensal butyrate producers.</title>
        <authorList>
            <person name="Tanno H."/>
            <person name="Fujii T."/>
            <person name="Hirano K."/>
            <person name="Maeno S."/>
            <person name="Tonozuka T."/>
            <person name="Sakamoto M."/>
            <person name="Ohkuma M."/>
            <person name="Tochio T."/>
            <person name="Endo A."/>
        </authorList>
    </citation>
    <scope>NUCLEOTIDE SEQUENCE</scope>
    <source>
        <strain evidence="11">JCM 17466</strain>
    </source>
</reference>
<evidence type="ECO:0000256" key="6">
    <source>
        <dbReference type="ARBA" id="ARBA00022842"/>
    </source>
</evidence>
<dbReference type="Proteomes" id="UP000613208">
    <property type="component" value="Unassembled WGS sequence"/>
</dbReference>
<keyword evidence="8 9" id="KW-0119">Carbohydrate metabolism</keyword>
<protein>
    <recommendedName>
        <fullName evidence="9">Ribokinase</fullName>
        <shortName evidence="9">RK</shortName>
        <ecNumber evidence="9">2.7.1.15</ecNumber>
    </recommendedName>
</protein>
<evidence type="ECO:0000256" key="3">
    <source>
        <dbReference type="ARBA" id="ARBA00022741"/>
    </source>
</evidence>
<dbReference type="Pfam" id="PF00294">
    <property type="entry name" value="PfkB"/>
    <property type="match status" value="1"/>
</dbReference>
<evidence type="ECO:0000313" key="12">
    <source>
        <dbReference type="Proteomes" id="UP000613208"/>
    </source>
</evidence>
<dbReference type="InterPro" id="IPR011611">
    <property type="entry name" value="PfkB_dom"/>
</dbReference>
<name>A0A916Q842_9FIRM</name>
<feature type="binding site" evidence="9">
    <location>
        <position position="291"/>
    </location>
    <ligand>
        <name>ATP</name>
        <dbReference type="ChEBI" id="CHEBI:30616"/>
    </ligand>
</feature>
<dbReference type="GO" id="GO:0019303">
    <property type="term" value="P:D-ribose catabolic process"/>
    <property type="evidence" value="ECO:0007669"/>
    <property type="project" value="UniProtKB-UniRule"/>
</dbReference>
<dbReference type="InterPro" id="IPR002139">
    <property type="entry name" value="Ribo/fructo_kinase"/>
</dbReference>
<feature type="binding site" evidence="9">
    <location>
        <position position="192"/>
    </location>
    <ligand>
        <name>ATP</name>
        <dbReference type="ChEBI" id="CHEBI:30616"/>
    </ligand>
</feature>
<feature type="binding site" evidence="9">
    <location>
        <position position="263"/>
    </location>
    <ligand>
        <name>K(+)</name>
        <dbReference type="ChEBI" id="CHEBI:29103"/>
    </ligand>
</feature>
<evidence type="ECO:0000256" key="2">
    <source>
        <dbReference type="ARBA" id="ARBA00022723"/>
    </source>
</evidence>
<keyword evidence="6 9" id="KW-0460">Magnesium</keyword>
<dbReference type="EC" id="2.7.1.15" evidence="9"/>
<comment type="function">
    <text evidence="9">Catalyzes the phosphorylation of ribose at O-5 in a reaction requiring ATP and magnesium. The resulting D-ribose-5-phosphate can then be used either for sythesis of nucleotides, histidine, and tryptophan, or as a component of the pentose phosphate pathway.</text>
</comment>
<evidence type="ECO:0000256" key="4">
    <source>
        <dbReference type="ARBA" id="ARBA00022777"/>
    </source>
</evidence>
<feature type="binding site" evidence="9">
    <location>
        <begin position="234"/>
        <end position="239"/>
    </location>
    <ligand>
        <name>ATP</name>
        <dbReference type="ChEBI" id="CHEBI:30616"/>
    </ligand>
</feature>
<feature type="active site" description="Proton acceptor" evidence="9">
    <location>
        <position position="267"/>
    </location>
</feature>
<keyword evidence="9" id="KW-0963">Cytoplasm</keyword>
<dbReference type="PANTHER" id="PTHR10584:SF166">
    <property type="entry name" value="RIBOKINASE"/>
    <property type="match status" value="1"/>
</dbReference>
<keyword evidence="5 9" id="KW-0067">ATP-binding</keyword>
<comment type="activity regulation">
    <text evidence="9">Activated by a monovalent cation that binds near, but not in, the active site. The most likely occupant of the site in vivo is potassium. Ion binding induces a conformational change that may alter substrate affinity.</text>
</comment>
<evidence type="ECO:0000259" key="10">
    <source>
        <dbReference type="Pfam" id="PF00294"/>
    </source>
</evidence>
<feature type="binding site" evidence="9">
    <location>
        <position position="147"/>
    </location>
    <ligand>
        <name>substrate</name>
    </ligand>
</feature>
<dbReference type="SUPFAM" id="SSF53613">
    <property type="entry name" value="Ribokinase-like"/>
    <property type="match status" value="1"/>
</dbReference>
<dbReference type="InterPro" id="IPR029056">
    <property type="entry name" value="Ribokinase-like"/>
</dbReference>
<evidence type="ECO:0000256" key="7">
    <source>
        <dbReference type="ARBA" id="ARBA00022958"/>
    </source>
</evidence>
<keyword evidence="12" id="KW-1185">Reference proteome</keyword>
<feature type="binding site" evidence="9">
    <location>
        <position position="297"/>
    </location>
    <ligand>
        <name>K(+)</name>
        <dbReference type="ChEBI" id="CHEBI:29103"/>
    </ligand>
</feature>
<comment type="cofactor">
    <cofactor evidence="9">
        <name>Mg(2+)</name>
        <dbReference type="ChEBI" id="CHEBI:18420"/>
    </cofactor>
    <text evidence="9">Requires a divalent cation, most likely magnesium in vivo, as an electrophilic catalyst to aid phosphoryl group transfer. It is the chelate of the metal and the nucleotide that is the actual substrate.</text>
</comment>